<keyword evidence="2" id="KW-0732">Signal</keyword>
<evidence type="ECO:0000256" key="1">
    <source>
        <dbReference type="ARBA" id="ARBA00009330"/>
    </source>
</evidence>
<evidence type="ECO:0000313" key="3">
    <source>
        <dbReference type="EMBL" id="MZQ88238.1"/>
    </source>
</evidence>
<comment type="similarity">
    <text evidence="1">Belongs to the OmpW/AlkL family.</text>
</comment>
<dbReference type="RefSeq" id="WP_161343620.1">
    <property type="nucleotide sequence ID" value="NZ_BMGW01000002.1"/>
</dbReference>
<dbReference type="GO" id="GO:0019867">
    <property type="term" value="C:outer membrane"/>
    <property type="evidence" value="ECO:0007669"/>
    <property type="project" value="InterPro"/>
</dbReference>
<dbReference type="AlphaFoldDB" id="A0A6L8VD37"/>
<dbReference type="EMBL" id="WWNR01000002">
    <property type="protein sequence ID" value="MZQ88238.1"/>
    <property type="molecule type" value="Genomic_DNA"/>
</dbReference>
<protein>
    <submittedName>
        <fullName evidence="3">Outer membrane beta-barrel protein</fullName>
    </submittedName>
</protein>
<keyword evidence="4" id="KW-1185">Reference proteome</keyword>
<comment type="caution">
    <text evidence="3">The sequence shown here is derived from an EMBL/GenBank/DDBJ whole genome shotgun (WGS) entry which is preliminary data.</text>
</comment>
<name>A0A6L8VD37_9RHOB</name>
<accession>A0A6L8VD37</accession>
<feature type="chain" id="PRO_5026986328" evidence="2">
    <location>
        <begin position="24"/>
        <end position="205"/>
    </location>
</feature>
<dbReference type="Proteomes" id="UP000477083">
    <property type="component" value="Unassembled WGS sequence"/>
</dbReference>
<dbReference type="Pfam" id="PF03922">
    <property type="entry name" value="OmpW"/>
    <property type="match status" value="1"/>
</dbReference>
<proteinExistence type="inferred from homology"/>
<evidence type="ECO:0000256" key="2">
    <source>
        <dbReference type="SAM" id="SignalP"/>
    </source>
</evidence>
<dbReference type="Gene3D" id="2.40.160.20">
    <property type="match status" value="1"/>
</dbReference>
<dbReference type="GO" id="GO:0055085">
    <property type="term" value="P:transmembrane transport"/>
    <property type="evidence" value="ECO:0007669"/>
    <property type="project" value="TreeGrafter"/>
</dbReference>
<dbReference type="PANTHER" id="PTHR36920:SF1">
    <property type="entry name" value="OUTER MEMBRANE PROTEIN W"/>
    <property type="match status" value="1"/>
</dbReference>
<sequence>MKKNTLALALAAALTTTALPALAQSAGEWTLGVGLGYVQPKDGNGDLAGFKSDIGNNVQPTITFEYFIMDNVGIEVLAATPFEHDVKLDGLGKIGSVQHLPPTVSLQYHFANASDITPFVGVGFNYTVFFKEKTKGALAGNRLQLEDSAGLALHAGLDYKISERGALRADIRWIDIESKVKLNGDYIGKAKIDPVVMGVSYVHKF</sequence>
<organism evidence="3 4">
    <name type="scientific">Frigidibacter albus</name>
    <dbReference type="NCBI Taxonomy" id="1465486"/>
    <lineage>
        <taxon>Bacteria</taxon>
        <taxon>Pseudomonadati</taxon>
        <taxon>Pseudomonadota</taxon>
        <taxon>Alphaproteobacteria</taxon>
        <taxon>Rhodobacterales</taxon>
        <taxon>Paracoccaceae</taxon>
        <taxon>Frigidibacter</taxon>
    </lineage>
</organism>
<dbReference type="OrthoDB" id="9807574at2"/>
<gene>
    <name evidence="3" type="ORF">GS660_03885</name>
</gene>
<dbReference type="InterPro" id="IPR011250">
    <property type="entry name" value="OMP/PagP_B-barrel"/>
</dbReference>
<dbReference type="PANTHER" id="PTHR36920">
    <property type="match status" value="1"/>
</dbReference>
<reference evidence="3 4" key="1">
    <citation type="submission" date="2020-01" db="EMBL/GenBank/DDBJ databases">
        <title>Frigidibacter albus SP32T (=CGMCC 1.13995T).</title>
        <authorList>
            <person name="Liao X."/>
        </authorList>
    </citation>
    <scope>NUCLEOTIDE SEQUENCE [LARGE SCALE GENOMIC DNA]</scope>
    <source>
        <strain evidence="3 4">SP32</strain>
    </source>
</reference>
<evidence type="ECO:0000313" key="4">
    <source>
        <dbReference type="Proteomes" id="UP000477083"/>
    </source>
</evidence>
<feature type="signal peptide" evidence="2">
    <location>
        <begin position="1"/>
        <end position="23"/>
    </location>
</feature>
<dbReference type="SUPFAM" id="SSF56925">
    <property type="entry name" value="OMPA-like"/>
    <property type="match status" value="1"/>
</dbReference>
<dbReference type="InterPro" id="IPR005618">
    <property type="entry name" value="OMPW"/>
</dbReference>